<evidence type="ECO:0000313" key="1">
    <source>
        <dbReference type="EMBL" id="EMM96484.1"/>
    </source>
</evidence>
<protein>
    <submittedName>
        <fullName evidence="1">Uncharacterized protein</fullName>
    </submittedName>
</protein>
<gene>
    <name evidence="1" type="ORF">LEP1GSC158_1331</name>
</gene>
<reference evidence="1 2" key="1">
    <citation type="submission" date="2013-01" db="EMBL/GenBank/DDBJ databases">
        <authorList>
            <person name="Harkins D.M."/>
            <person name="Durkin A.S."/>
            <person name="Brinkac L.M."/>
            <person name="Haft D.H."/>
            <person name="Selengut J.D."/>
            <person name="Sanka R."/>
            <person name="DePew J."/>
            <person name="Purushe J."/>
            <person name="Tulsiani S.M."/>
            <person name="Graham G.C."/>
            <person name="Burns M.-A."/>
            <person name="Dohnt M.F."/>
            <person name="Smythe L.D."/>
            <person name="McKay D.B."/>
            <person name="Craig S.B."/>
            <person name="Vinetz J.M."/>
            <person name="Sutton G.G."/>
            <person name="Nierman W.C."/>
            <person name="Fouts D.E."/>
        </authorList>
    </citation>
    <scope>NUCLEOTIDE SEQUENCE [LARGE SCALE GENOMIC DNA]</scope>
    <source>
        <strain evidence="1 2">LT2156</strain>
    </source>
</reference>
<name>M6HNF3_LEPIR</name>
<evidence type="ECO:0000313" key="2">
    <source>
        <dbReference type="Proteomes" id="UP000012089"/>
    </source>
</evidence>
<sequence length="67" mass="8103">MINSTNKIQVIKRKRFCRWKKNSYKNISIGEGFVGKYFWFKNEQKLSFKNKILLLCKTKRKKILSNS</sequence>
<organism evidence="1 2">
    <name type="scientific">Leptospira interrogans serovar Zanoni str. LT2156</name>
    <dbReference type="NCBI Taxonomy" id="1001601"/>
    <lineage>
        <taxon>Bacteria</taxon>
        <taxon>Pseudomonadati</taxon>
        <taxon>Spirochaetota</taxon>
        <taxon>Spirochaetia</taxon>
        <taxon>Leptospirales</taxon>
        <taxon>Leptospiraceae</taxon>
        <taxon>Leptospira</taxon>
    </lineage>
</organism>
<accession>M6HNF3</accession>
<dbReference type="EMBL" id="AFMF02000022">
    <property type="protein sequence ID" value="EMM96484.1"/>
    <property type="molecule type" value="Genomic_DNA"/>
</dbReference>
<proteinExistence type="predicted"/>
<dbReference type="Proteomes" id="UP000012089">
    <property type="component" value="Unassembled WGS sequence"/>
</dbReference>
<dbReference type="AlphaFoldDB" id="M6HNF3"/>
<comment type="caution">
    <text evidence="1">The sequence shown here is derived from an EMBL/GenBank/DDBJ whole genome shotgun (WGS) entry which is preliminary data.</text>
</comment>